<protein>
    <submittedName>
        <fullName evidence="1">Uncharacterized protein</fullName>
    </submittedName>
</protein>
<organism evidence="1 2">
    <name type="scientific">Eumeta variegata</name>
    <name type="common">Bagworm moth</name>
    <name type="synonym">Eumeta japonica</name>
    <dbReference type="NCBI Taxonomy" id="151549"/>
    <lineage>
        <taxon>Eukaryota</taxon>
        <taxon>Metazoa</taxon>
        <taxon>Ecdysozoa</taxon>
        <taxon>Arthropoda</taxon>
        <taxon>Hexapoda</taxon>
        <taxon>Insecta</taxon>
        <taxon>Pterygota</taxon>
        <taxon>Neoptera</taxon>
        <taxon>Endopterygota</taxon>
        <taxon>Lepidoptera</taxon>
        <taxon>Glossata</taxon>
        <taxon>Ditrysia</taxon>
        <taxon>Tineoidea</taxon>
        <taxon>Psychidae</taxon>
        <taxon>Oiketicinae</taxon>
        <taxon>Eumeta</taxon>
    </lineage>
</organism>
<accession>A0A4C1VVF0</accession>
<dbReference type="AlphaFoldDB" id="A0A4C1VVF0"/>
<sequence length="89" mass="9770">MKILNKNGGSLVVKKRCLVESEGKGFGPDHKRIDRLKSDPAAYIGDRIKPSVPDVAFTSVINVVMSLKSALDRREGIRCTPNQSKMIMG</sequence>
<proteinExistence type="predicted"/>
<comment type="caution">
    <text evidence="1">The sequence shown here is derived from an EMBL/GenBank/DDBJ whole genome shotgun (WGS) entry which is preliminary data.</text>
</comment>
<name>A0A4C1VVF0_EUMVA</name>
<reference evidence="1 2" key="1">
    <citation type="journal article" date="2019" name="Commun. Biol.">
        <title>The bagworm genome reveals a unique fibroin gene that provides high tensile strength.</title>
        <authorList>
            <person name="Kono N."/>
            <person name="Nakamura H."/>
            <person name="Ohtoshi R."/>
            <person name="Tomita M."/>
            <person name="Numata K."/>
            <person name="Arakawa K."/>
        </authorList>
    </citation>
    <scope>NUCLEOTIDE SEQUENCE [LARGE SCALE GENOMIC DNA]</scope>
</reference>
<gene>
    <name evidence="1" type="ORF">EVAR_30005_1</name>
</gene>
<dbReference type="Proteomes" id="UP000299102">
    <property type="component" value="Unassembled WGS sequence"/>
</dbReference>
<keyword evidence="2" id="KW-1185">Reference proteome</keyword>
<evidence type="ECO:0000313" key="2">
    <source>
        <dbReference type="Proteomes" id="UP000299102"/>
    </source>
</evidence>
<dbReference type="EMBL" id="BGZK01000417">
    <property type="protein sequence ID" value="GBP42372.1"/>
    <property type="molecule type" value="Genomic_DNA"/>
</dbReference>
<evidence type="ECO:0000313" key="1">
    <source>
        <dbReference type="EMBL" id="GBP42372.1"/>
    </source>
</evidence>